<evidence type="ECO:0000313" key="1">
    <source>
        <dbReference type="EMBL" id="QIG66069.1"/>
    </source>
</evidence>
<gene>
    <name evidence="1" type="ORF">phiOH_p13</name>
</gene>
<sequence length="61" mass="6569">MATDTKGIKIGDTIEWTDAYGSNRKSGTVAQVNAFSVWVNVGDKVWFVPCCLIGGCDDLSQ</sequence>
<keyword evidence="2" id="KW-1185">Reference proteome</keyword>
<proteinExistence type="predicted"/>
<organism evidence="1 2">
    <name type="scientific">Ochrobactrum phage vB_OspP_OH</name>
    <dbReference type="NCBI Taxonomy" id="2712957"/>
    <lineage>
        <taxon>Viruses</taxon>
        <taxon>Duplodnaviria</taxon>
        <taxon>Heunggongvirae</taxon>
        <taxon>Uroviricota</taxon>
        <taxon>Caudoviricetes</taxon>
        <taxon>Wolominvirus</taxon>
        <taxon>Wolominvirus OH</taxon>
    </lineage>
</organism>
<name>A0A6G6XXX2_9CAUD</name>
<protein>
    <submittedName>
        <fullName evidence="1">Uncharacterized protein</fullName>
    </submittedName>
</protein>
<dbReference type="EMBL" id="MT028492">
    <property type="protein sequence ID" value="QIG66069.1"/>
    <property type="molecule type" value="Genomic_DNA"/>
</dbReference>
<dbReference type="Proteomes" id="UP000503046">
    <property type="component" value="Segment"/>
</dbReference>
<accession>A0A6G6XXX2</accession>
<evidence type="ECO:0000313" key="2">
    <source>
        <dbReference type="Proteomes" id="UP000503046"/>
    </source>
</evidence>
<reference evidence="1 2" key="1">
    <citation type="submission" date="2020-02" db="EMBL/GenBank/DDBJ databases">
        <title>Identification and Characterization of First Virulent Phages, Including a Novel Jumbo Virus, Infecting Ochrobactrum spp.</title>
        <authorList>
            <person name="Decewicz P."/>
            <person name="Golec P."/>
            <person name="Szymczak M."/>
            <person name="Radlinska M."/>
            <person name="Dziewit L."/>
        </authorList>
    </citation>
    <scope>NUCLEOTIDE SEQUENCE [LARGE SCALE GENOMIC DNA]</scope>
</reference>